<keyword evidence="3" id="KW-0804">Transcription</keyword>
<dbReference type="PANTHER" id="PTHR47504:SF3">
    <property type="entry name" value="HTH-TYPE TRANSCRIPTIONAL REGULATOR YKGA-RELATED"/>
    <property type="match status" value="1"/>
</dbReference>
<feature type="domain" description="HTH araC/xylS-type" evidence="4">
    <location>
        <begin position="7"/>
        <end position="105"/>
    </location>
</feature>
<proteinExistence type="predicted"/>
<comment type="caution">
    <text evidence="5">The sequence shown here is derived from an EMBL/GenBank/DDBJ whole genome shotgun (WGS) entry which is preliminary data.</text>
</comment>
<dbReference type="PROSITE" id="PS01124">
    <property type="entry name" value="HTH_ARAC_FAMILY_2"/>
    <property type="match status" value="1"/>
</dbReference>
<evidence type="ECO:0000313" key="6">
    <source>
        <dbReference type="Proteomes" id="UP000267341"/>
    </source>
</evidence>
<dbReference type="Proteomes" id="UP000267341">
    <property type="component" value="Unassembled WGS sequence"/>
</dbReference>
<evidence type="ECO:0000259" key="4">
    <source>
        <dbReference type="PROSITE" id="PS01124"/>
    </source>
</evidence>
<name>A0ABX9S2K7_9ENTR</name>
<keyword evidence="2" id="KW-0238">DNA-binding</keyword>
<dbReference type="Gene3D" id="3.20.80.10">
    <property type="entry name" value="Regulatory factor, effector binding domain"/>
    <property type="match status" value="1"/>
</dbReference>
<evidence type="ECO:0000313" key="5">
    <source>
        <dbReference type="EMBL" id="RKR64984.1"/>
    </source>
</evidence>
<accession>A0ABX9S2K7</accession>
<dbReference type="SMART" id="SM00342">
    <property type="entry name" value="HTH_ARAC"/>
    <property type="match status" value="1"/>
</dbReference>
<evidence type="ECO:0000256" key="3">
    <source>
        <dbReference type="ARBA" id="ARBA00023163"/>
    </source>
</evidence>
<protein>
    <submittedName>
        <fullName evidence="5">AraC family transcriptional regulator</fullName>
    </submittedName>
</protein>
<dbReference type="Pfam" id="PF12833">
    <property type="entry name" value="HTH_18"/>
    <property type="match status" value="1"/>
</dbReference>
<keyword evidence="1" id="KW-0805">Transcription regulation</keyword>
<dbReference type="GeneID" id="66903733"/>
<dbReference type="SUPFAM" id="SSF46689">
    <property type="entry name" value="Homeodomain-like"/>
    <property type="match status" value="2"/>
</dbReference>
<keyword evidence="6" id="KW-1185">Reference proteome</keyword>
<dbReference type="InterPro" id="IPR011256">
    <property type="entry name" value="Reg_factor_effector_dom_sf"/>
</dbReference>
<gene>
    <name evidence="5" type="ORF">C7387_1703</name>
</gene>
<evidence type="ECO:0000256" key="2">
    <source>
        <dbReference type="ARBA" id="ARBA00023125"/>
    </source>
</evidence>
<organism evidence="5 6">
    <name type="scientific">Yokenella regensburgei</name>
    <dbReference type="NCBI Taxonomy" id="158877"/>
    <lineage>
        <taxon>Bacteria</taxon>
        <taxon>Pseudomonadati</taxon>
        <taxon>Pseudomonadota</taxon>
        <taxon>Gammaproteobacteria</taxon>
        <taxon>Enterobacterales</taxon>
        <taxon>Enterobacteriaceae</taxon>
        <taxon>Yokenella</taxon>
    </lineage>
</organism>
<dbReference type="RefSeq" id="WP_120816494.1">
    <property type="nucleotide sequence ID" value="NZ_RBIZ01000003.1"/>
</dbReference>
<dbReference type="Pfam" id="PF14526">
    <property type="entry name" value="Cass2"/>
    <property type="match status" value="1"/>
</dbReference>
<dbReference type="InterPro" id="IPR009057">
    <property type="entry name" value="Homeodomain-like_sf"/>
</dbReference>
<dbReference type="InterPro" id="IPR029441">
    <property type="entry name" value="Cass2"/>
</dbReference>
<reference evidence="5 6" key="1">
    <citation type="submission" date="2018-10" db="EMBL/GenBank/DDBJ databases">
        <title>Genomic Encyclopedia of Type Strains, Phase IV (KMG-IV): sequencing the most valuable type-strain genomes for metagenomic binning, comparative biology and taxonomic classification.</title>
        <authorList>
            <person name="Goeker M."/>
        </authorList>
    </citation>
    <scope>NUCLEOTIDE SEQUENCE [LARGE SCALE GENOMIC DNA]</scope>
    <source>
        <strain evidence="5 6">DSM 5079</strain>
    </source>
</reference>
<sequence>MSKKTLSEMLEWIEERIVSNITIDDLTQFTGYSRRFIHDIFRRYLDISPGQYIKQRKLCMAANLFKLTSQSGCQIALELGFSSQQSLCREFKKAFGVTPGEYRKREYWDTSQLLPPVKATESFNGFISKAEVVNLLDIILEGFETSHVEALPYKATNRQQPRGKNILKKIKEKKQSVYVASEYKKTNNNTNMVHVVTFTGVRFNFGNTQQIERRKIISGGVFAKFMFCGDWEAYQRLPDYIYRLKLTEANLVRRDGPDIELFKFNKKEVVCEDYVECSYYVPIISSN</sequence>
<dbReference type="PANTHER" id="PTHR47504">
    <property type="entry name" value="RIGHT ORIGIN-BINDING PROTEIN"/>
    <property type="match status" value="1"/>
</dbReference>
<dbReference type="InterPro" id="IPR050959">
    <property type="entry name" value="MarA-like"/>
</dbReference>
<dbReference type="Gene3D" id="1.10.10.60">
    <property type="entry name" value="Homeodomain-like"/>
    <property type="match status" value="2"/>
</dbReference>
<dbReference type="EMBL" id="RBIZ01000003">
    <property type="protein sequence ID" value="RKR64984.1"/>
    <property type="molecule type" value="Genomic_DNA"/>
</dbReference>
<dbReference type="SUPFAM" id="SSF55136">
    <property type="entry name" value="Probable bacterial effector-binding domain"/>
    <property type="match status" value="1"/>
</dbReference>
<evidence type="ECO:0000256" key="1">
    <source>
        <dbReference type="ARBA" id="ARBA00023015"/>
    </source>
</evidence>
<dbReference type="InterPro" id="IPR018060">
    <property type="entry name" value="HTH_AraC"/>
</dbReference>